<dbReference type="Proteomes" id="UP000784294">
    <property type="component" value="Unassembled WGS sequence"/>
</dbReference>
<dbReference type="PANTHER" id="PTHR24333:SF5">
    <property type="entry name" value="VENT HOMEOBOX"/>
    <property type="match status" value="1"/>
</dbReference>
<dbReference type="GO" id="GO:0005634">
    <property type="term" value="C:nucleus"/>
    <property type="evidence" value="ECO:0007669"/>
    <property type="project" value="UniProtKB-SubCell"/>
</dbReference>
<name>A0A448X228_9PLAT</name>
<sequence>MFYPSPEPFTLMSVVQVKIWFQNRRMKLKKERQQLTETYSRSKKDIIKSGLLGSVCNVGNGSVGSFGLSEEAEPSGMLGCPEARCCPAAEEGYEEDEDEDEEEETEEMCESLRASPADLILHRHTPRVRLSSANVSEADK</sequence>
<dbReference type="InterPro" id="IPR050848">
    <property type="entry name" value="Homeobox_TF"/>
</dbReference>
<organism evidence="6 7">
    <name type="scientific">Protopolystoma xenopodis</name>
    <dbReference type="NCBI Taxonomy" id="117903"/>
    <lineage>
        <taxon>Eukaryota</taxon>
        <taxon>Metazoa</taxon>
        <taxon>Spiralia</taxon>
        <taxon>Lophotrochozoa</taxon>
        <taxon>Platyhelminthes</taxon>
        <taxon>Monogenea</taxon>
        <taxon>Polyopisthocotylea</taxon>
        <taxon>Polystomatidea</taxon>
        <taxon>Polystomatidae</taxon>
        <taxon>Protopolystoma</taxon>
    </lineage>
</organism>
<comment type="subcellular location">
    <subcellularLocation>
        <location evidence="1 2 3">Nucleus</location>
    </subcellularLocation>
</comment>
<dbReference type="EMBL" id="CAAALY010076430">
    <property type="protein sequence ID" value="VEL25817.1"/>
    <property type="molecule type" value="Genomic_DNA"/>
</dbReference>
<dbReference type="AlphaFoldDB" id="A0A448X228"/>
<dbReference type="PROSITE" id="PS50071">
    <property type="entry name" value="HOMEOBOX_2"/>
    <property type="match status" value="1"/>
</dbReference>
<dbReference type="InterPro" id="IPR001356">
    <property type="entry name" value="HD"/>
</dbReference>
<gene>
    <name evidence="6" type="ORF">PXEA_LOCUS19257</name>
</gene>
<proteinExistence type="predicted"/>
<evidence type="ECO:0000313" key="7">
    <source>
        <dbReference type="Proteomes" id="UP000784294"/>
    </source>
</evidence>
<dbReference type="InterPro" id="IPR009057">
    <property type="entry name" value="Homeodomain-like_sf"/>
</dbReference>
<keyword evidence="2 3" id="KW-0238">DNA-binding</keyword>
<dbReference type="SUPFAM" id="SSF46689">
    <property type="entry name" value="Homeodomain-like"/>
    <property type="match status" value="1"/>
</dbReference>
<dbReference type="CDD" id="cd00086">
    <property type="entry name" value="homeodomain"/>
    <property type="match status" value="1"/>
</dbReference>
<feature type="compositionally biased region" description="Acidic residues" evidence="4">
    <location>
        <begin position="91"/>
        <end position="109"/>
    </location>
</feature>
<feature type="DNA-binding region" description="Homeobox" evidence="2">
    <location>
        <begin position="14"/>
        <end position="32"/>
    </location>
</feature>
<keyword evidence="2 3" id="KW-0371">Homeobox</keyword>
<evidence type="ECO:0000256" key="1">
    <source>
        <dbReference type="ARBA" id="ARBA00004123"/>
    </source>
</evidence>
<keyword evidence="2 3" id="KW-0539">Nucleus</keyword>
<feature type="domain" description="Homeobox" evidence="5">
    <location>
        <begin position="12"/>
        <end position="31"/>
    </location>
</feature>
<dbReference type="Pfam" id="PF00046">
    <property type="entry name" value="Homeodomain"/>
    <property type="match status" value="1"/>
</dbReference>
<dbReference type="GO" id="GO:0003677">
    <property type="term" value="F:DNA binding"/>
    <property type="evidence" value="ECO:0007669"/>
    <property type="project" value="UniProtKB-UniRule"/>
</dbReference>
<evidence type="ECO:0000259" key="5">
    <source>
        <dbReference type="PROSITE" id="PS50071"/>
    </source>
</evidence>
<reference evidence="6" key="1">
    <citation type="submission" date="2018-11" db="EMBL/GenBank/DDBJ databases">
        <authorList>
            <consortium name="Pathogen Informatics"/>
        </authorList>
    </citation>
    <scope>NUCLEOTIDE SEQUENCE</scope>
</reference>
<evidence type="ECO:0000256" key="4">
    <source>
        <dbReference type="SAM" id="MobiDB-lite"/>
    </source>
</evidence>
<comment type="caution">
    <text evidence="6">The sequence shown here is derived from an EMBL/GenBank/DDBJ whole genome shotgun (WGS) entry which is preliminary data.</text>
</comment>
<protein>
    <recommendedName>
        <fullName evidence="5">Homeobox domain-containing protein</fullName>
    </recommendedName>
</protein>
<evidence type="ECO:0000313" key="6">
    <source>
        <dbReference type="EMBL" id="VEL25817.1"/>
    </source>
</evidence>
<accession>A0A448X228</accession>
<dbReference type="PANTHER" id="PTHR24333">
    <property type="entry name" value="HOMEO BOX HB9 LIKE A-RELATED"/>
    <property type="match status" value="1"/>
</dbReference>
<feature type="region of interest" description="Disordered" evidence="4">
    <location>
        <begin position="89"/>
        <end position="116"/>
    </location>
</feature>
<evidence type="ECO:0000256" key="3">
    <source>
        <dbReference type="RuleBase" id="RU000682"/>
    </source>
</evidence>
<evidence type="ECO:0000256" key="2">
    <source>
        <dbReference type="PROSITE-ProRule" id="PRU00108"/>
    </source>
</evidence>
<dbReference type="Gene3D" id="1.10.10.60">
    <property type="entry name" value="Homeodomain-like"/>
    <property type="match status" value="1"/>
</dbReference>
<keyword evidence="7" id="KW-1185">Reference proteome</keyword>